<proteinExistence type="predicted"/>
<dbReference type="Proteomes" id="UP000835052">
    <property type="component" value="Unassembled WGS sequence"/>
</dbReference>
<evidence type="ECO:0000256" key="1">
    <source>
        <dbReference type="SAM" id="Phobius"/>
    </source>
</evidence>
<comment type="caution">
    <text evidence="2">The sequence shown here is derived from an EMBL/GenBank/DDBJ whole genome shotgun (WGS) entry which is preliminary data.</text>
</comment>
<feature type="transmembrane region" description="Helical" evidence="1">
    <location>
        <begin position="50"/>
        <end position="69"/>
    </location>
</feature>
<evidence type="ECO:0000313" key="2">
    <source>
        <dbReference type="EMBL" id="CAD6195874.1"/>
    </source>
</evidence>
<keyword evidence="1" id="KW-0472">Membrane</keyword>
<gene>
    <name evidence="2" type="ORF">CAUJ_LOCUS11792</name>
</gene>
<organism evidence="2 3">
    <name type="scientific">Caenorhabditis auriculariae</name>
    <dbReference type="NCBI Taxonomy" id="2777116"/>
    <lineage>
        <taxon>Eukaryota</taxon>
        <taxon>Metazoa</taxon>
        <taxon>Ecdysozoa</taxon>
        <taxon>Nematoda</taxon>
        <taxon>Chromadorea</taxon>
        <taxon>Rhabditida</taxon>
        <taxon>Rhabditina</taxon>
        <taxon>Rhabditomorpha</taxon>
        <taxon>Rhabditoidea</taxon>
        <taxon>Rhabditidae</taxon>
        <taxon>Peloderinae</taxon>
        <taxon>Caenorhabditis</taxon>
    </lineage>
</organism>
<feature type="transmembrane region" description="Helical" evidence="1">
    <location>
        <begin position="7"/>
        <end position="38"/>
    </location>
</feature>
<keyword evidence="3" id="KW-1185">Reference proteome</keyword>
<keyword evidence="1" id="KW-1133">Transmembrane helix</keyword>
<evidence type="ECO:0000313" key="3">
    <source>
        <dbReference type="Proteomes" id="UP000835052"/>
    </source>
</evidence>
<feature type="transmembrane region" description="Helical" evidence="1">
    <location>
        <begin position="155"/>
        <end position="178"/>
    </location>
</feature>
<protein>
    <submittedName>
        <fullName evidence="2">Uncharacterized protein</fullName>
    </submittedName>
</protein>
<keyword evidence="1" id="KW-0812">Transmembrane</keyword>
<feature type="transmembrane region" description="Helical" evidence="1">
    <location>
        <begin position="99"/>
        <end position="117"/>
    </location>
</feature>
<accession>A0A8S1HH22</accession>
<dbReference type="AlphaFoldDB" id="A0A8S1HH22"/>
<reference evidence="2" key="1">
    <citation type="submission" date="2020-10" db="EMBL/GenBank/DDBJ databases">
        <authorList>
            <person name="Kikuchi T."/>
        </authorList>
    </citation>
    <scope>NUCLEOTIDE SEQUENCE</scope>
    <source>
        <strain evidence="2">NKZ352</strain>
    </source>
</reference>
<dbReference type="EMBL" id="CAJGYM010000062">
    <property type="protein sequence ID" value="CAD6195874.1"/>
    <property type="molecule type" value="Genomic_DNA"/>
</dbReference>
<name>A0A8S1HH22_9PELO</name>
<sequence length="180" mass="20532">MLSALRALIIAQISGALLLCLLIPISGLYCVLPIPILFSMHQGFFPFPQMTYYVYITLNYTLMFAVALCTRTAVRNALTACHVQFFEWTHETCLNTVETIYAGSFLFLFALTGYPAIRVVEWDQDSMWAAAFRTDPRIKEFAAEYRPFFVCYKKWVIVIFGLVSVTSVCVVFGFLFLAHM</sequence>